<comment type="caution">
    <text evidence="3">The sequence shown here is derived from an EMBL/GenBank/DDBJ whole genome shotgun (WGS) entry which is preliminary data.</text>
</comment>
<dbReference type="Gene3D" id="2.40.30.10">
    <property type="entry name" value="Translation factors"/>
    <property type="match status" value="1"/>
</dbReference>
<dbReference type="Proteomes" id="UP000291613">
    <property type="component" value="Unassembled WGS sequence"/>
</dbReference>
<dbReference type="InterPro" id="IPR039261">
    <property type="entry name" value="FNR_nucleotide-bd"/>
</dbReference>
<evidence type="ECO:0000313" key="3">
    <source>
        <dbReference type="EMBL" id="TBN52398.1"/>
    </source>
</evidence>
<dbReference type="CDD" id="cd06217">
    <property type="entry name" value="FNR_iron_sulfur_binding_3"/>
    <property type="match status" value="1"/>
</dbReference>
<evidence type="ECO:0000259" key="2">
    <source>
        <dbReference type="PROSITE" id="PS51384"/>
    </source>
</evidence>
<dbReference type="SUPFAM" id="SSF52343">
    <property type="entry name" value="Ferredoxin reductase-like, C-terminal NADP-linked domain"/>
    <property type="match status" value="1"/>
</dbReference>
<reference evidence="3 4" key="1">
    <citation type="submission" date="2019-02" db="EMBL/GenBank/DDBJ databases">
        <title>Hansschlegelia quercus sp. nov., a novel methylotrophic bacterium from buds of oak (Quercus robur L.).</title>
        <authorList>
            <person name="Agafonova N.V."/>
            <person name="Kaparullina E.N."/>
            <person name="Grouzdev D.S."/>
            <person name="Doronina N.V."/>
        </authorList>
    </citation>
    <scope>NUCLEOTIDE SEQUENCE [LARGE SCALE GENOMIC DNA]</scope>
    <source>
        <strain evidence="3 4">Dub</strain>
    </source>
</reference>
<dbReference type="OrthoDB" id="9786134at2"/>
<proteinExistence type="predicted"/>
<evidence type="ECO:0000256" key="1">
    <source>
        <dbReference type="ARBA" id="ARBA00034078"/>
    </source>
</evidence>
<dbReference type="AlphaFoldDB" id="A0A4Q9GIY6"/>
<dbReference type="PRINTS" id="PR00406">
    <property type="entry name" value="CYTB5RDTASE"/>
</dbReference>
<dbReference type="Pfam" id="PF00970">
    <property type="entry name" value="FAD_binding_6"/>
    <property type="match status" value="1"/>
</dbReference>
<dbReference type="PANTHER" id="PTHR47354:SF5">
    <property type="entry name" value="PROTEIN RFBI"/>
    <property type="match status" value="1"/>
</dbReference>
<dbReference type="InterPro" id="IPR001709">
    <property type="entry name" value="Flavoprot_Pyr_Nucl_cyt_Rdtase"/>
</dbReference>
<dbReference type="GO" id="GO:0016491">
    <property type="term" value="F:oxidoreductase activity"/>
    <property type="evidence" value="ECO:0007669"/>
    <property type="project" value="InterPro"/>
</dbReference>
<sequence length="245" mass="26155">MSASPSPWERATISAISDLTPRVKSFTFAPETPFRFRPGQHVDLRLTAPDGYQARRSYSIASAPSADGTIELAIERLDDGEVSSFFHEAAEVGDAIELRGPIGGHFVWDSDDGGPLLLIGAGSGVAPLMAMIRERAGQGSAVPALLVLAARGWDNILFRDELLALEARTDGFELVFALSREAVRRDRDHGGRIDQALAAAALARLPSPPTFAFVCGSNAFVEAATSAFIEAGLDSKIIRTERYGG</sequence>
<name>A0A4Q9GIY6_9HYPH</name>
<comment type="cofactor">
    <cofactor evidence="1">
        <name>[2Fe-2S] cluster</name>
        <dbReference type="ChEBI" id="CHEBI:190135"/>
    </cofactor>
</comment>
<accession>A0A4Q9GIY6</accession>
<dbReference type="PROSITE" id="PS51384">
    <property type="entry name" value="FAD_FR"/>
    <property type="match status" value="1"/>
</dbReference>
<dbReference type="InterPro" id="IPR017938">
    <property type="entry name" value="Riboflavin_synthase-like_b-brl"/>
</dbReference>
<dbReference type="RefSeq" id="WP_131003633.1">
    <property type="nucleotide sequence ID" value="NZ_JBHSZR010000013.1"/>
</dbReference>
<dbReference type="InterPro" id="IPR001433">
    <property type="entry name" value="OxRdtase_FAD/NAD-bd"/>
</dbReference>
<keyword evidence="4" id="KW-1185">Reference proteome</keyword>
<organism evidence="3 4">
    <name type="scientific">Hansschlegelia quercus</name>
    <dbReference type="NCBI Taxonomy" id="2528245"/>
    <lineage>
        <taxon>Bacteria</taxon>
        <taxon>Pseudomonadati</taxon>
        <taxon>Pseudomonadota</taxon>
        <taxon>Alphaproteobacteria</taxon>
        <taxon>Hyphomicrobiales</taxon>
        <taxon>Methylopilaceae</taxon>
        <taxon>Hansschlegelia</taxon>
    </lineage>
</organism>
<feature type="domain" description="FAD-binding FR-type" evidence="2">
    <location>
        <begin position="6"/>
        <end position="108"/>
    </location>
</feature>
<dbReference type="InterPro" id="IPR050415">
    <property type="entry name" value="MRET"/>
</dbReference>
<dbReference type="InterPro" id="IPR008333">
    <property type="entry name" value="Cbr1-like_FAD-bd_dom"/>
</dbReference>
<dbReference type="PANTHER" id="PTHR47354">
    <property type="entry name" value="NADH OXIDOREDUCTASE HCR"/>
    <property type="match status" value="1"/>
</dbReference>
<gene>
    <name evidence="3" type="ORF">EYR15_11180</name>
</gene>
<dbReference type="PRINTS" id="PR00371">
    <property type="entry name" value="FPNCR"/>
</dbReference>
<dbReference type="SUPFAM" id="SSF63380">
    <property type="entry name" value="Riboflavin synthase domain-like"/>
    <property type="match status" value="1"/>
</dbReference>
<dbReference type="Gene3D" id="3.40.50.80">
    <property type="entry name" value="Nucleotide-binding domain of ferredoxin-NADP reductase (FNR) module"/>
    <property type="match status" value="1"/>
</dbReference>
<dbReference type="InterPro" id="IPR017927">
    <property type="entry name" value="FAD-bd_FR_type"/>
</dbReference>
<evidence type="ECO:0000313" key="4">
    <source>
        <dbReference type="Proteomes" id="UP000291613"/>
    </source>
</evidence>
<protein>
    <submittedName>
        <fullName evidence="3">Oxidoreductase</fullName>
    </submittedName>
</protein>
<dbReference type="Pfam" id="PF00175">
    <property type="entry name" value="NAD_binding_1"/>
    <property type="match status" value="1"/>
</dbReference>
<dbReference type="EMBL" id="SIUB01000005">
    <property type="protein sequence ID" value="TBN52398.1"/>
    <property type="molecule type" value="Genomic_DNA"/>
</dbReference>